<keyword evidence="3" id="KW-1003">Cell membrane</keyword>
<feature type="transmembrane region" description="Helical" evidence="7">
    <location>
        <begin position="141"/>
        <end position="165"/>
    </location>
</feature>
<gene>
    <name evidence="10" type="ORF">N7U68_11510</name>
</gene>
<feature type="transmembrane region" description="Helical" evidence="7">
    <location>
        <begin position="74"/>
        <end position="90"/>
    </location>
</feature>
<evidence type="ECO:0000256" key="6">
    <source>
        <dbReference type="ARBA" id="ARBA00023136"/>
    </source>
</evidence>
<dbReference type="EMBL" id="CP106738">
    <property type="protein sequence ID" value="UXX81756.1"/>
    <property type="molecule type" value="Genomic_DNA"/>
</dbReference>
<keyword evidence="11" id="KW-1185">Reference proteome</keyword>
<evidence type="ECO:0000256" key="5">
    <source>
        <dbReference type="ARBA" id="ARBA00022989"/>
    </source>
</evidence>
<comment type="similarity">
    <text evidence="7">Belongs to the binding-protein-dependent transport system permease family.</text>
</comment>
<dbReference type="PROSITE" id="PS50928">
    <property type="entry name" value="ABC_TM1"/>
    <property type="match status" value="1"/>
</dbReference>
<dbReference type="SUPFAM" id="SSF161098">
    <property type="entry name" value="MetI-like"/>
    <property type="match status" value="1"/>
</dbReference>
<dbReference type="InterPro" id="IPR000515">
    <property type="entry name" value="MetI-like"/>
</dbReference>
<comment type="subcellular location">
    <subcellularLocation>
        <location evidence="1 7">Cell membrane</location>
        <topology evidence="1 7">Multi-pass membrane protein</topology>
    </subcellularLocation>
</comment>
<dbReference type="PANTHER" id="PTHR47737">
    <property type="entry name" value="GLYCINE BETAINE/PROLINE BETAINE TRANSPORT SYSTEM PERMEASE PROTEIN PROW"/>
    <property type="match status" value="1"/>
</dbReference>
<feature type="compositionally biased region" description="Polar residues" evidence="8">
    <location>
        <begin position="280"/>
        <end position="289"/>
    </location>
</feature>
<keyword evidence="5 7" id="KW-1133">Transmembrane helix</keyword>
<evidence type="ECO:0000256" key="8">
    <source>
        <dbReference type="SAM" id="MobiDB-lite"/>
    </source>
</evidence>
<dbReference type="CDD" id="cd06261">
    <property type="entry name" value="TM_PBP2"/>
    <property type="match status" value="1"/>
</dbReference>
<accession>A0ABY6D6J5</accession>
<evidence type="ECO:0000256" key="4">
    <source>
        <dbReference type="ARBA" id="ARBA00022692"/>
    </source>
</evidence>
<evidence type="ECO:0000313" key="10">
    <source>
        <dbReference type="EMBL" id="UXX81756.1"/>
    </source>
</evidence>
<dbReference type="Pfam" id="PF00528">
    <property type="entry name" value="BPD_transp_1"/>
    <property type="match status" value="1"/>
</dbReference>
<feature type="region of interest" description="Disordered" evidence="8">
    <location>
        <begin position="279"/>
        <end position="299"/>
    </location>
</feature>
<evidence type="ECO:0000259" key="9">
    <source>
        <dbReference type="PROSITE" id="PS50928"/>
    </source>
</evidence>
<feature type="domain" description="ABC transmembrane type-1" evidence="9">
    <location>
        <begin position="93"/>
        <end position="272"/>
    </location>
</feature>
<feature type="transmembrane region" description="Helical" evidence="7">
    <location>
        <begin position="49"/>
        <end position="68"/>
    </location>
</feature>
<keyword evidence="6 7" id="KW-0472">Membrane</keyword>
<feature type="transmembrane region" description="Helical" evidence="7">
    <location>
        <begin position="207"/>
        <end position="233"/>
    </location>
</feature>
<dbReference type="InterPro" id="IPR035906">
    <property type="entry name" value="MetI-like_sf"/>
</dbReference>
<evidence type="ECO:0000256" key="7">
    <source>
        <dbReference type="RuleBase" id="RU363032"/>
    </source>
</evidence>
<feature type="transmembrane region" description="Helical" evidence="7">
    <location>
        <begin position="97"/>
        <end position="121"/>
    </location>
</feature>
<evidence type="ECO:0000256" key="3">
    <source>
        <dbReference type="ARBA" id="ARBA00022475"/>
    </source>
</evidence>
<dbReference type="Gene3D" id="1.10.3720.10">
    <property type="entry name" value="MetI-like"/>
    <property type="match status" value="1"/>
</dbReference>
<dbReference type="RefSeq" id="WP_165195385.1">
    <property type="nucleotide sequence ID" value="NZ_CP106738.1"/>
</dbReference>
<feature type="transmembrane region" description="Helical" evidence="7">
    <location>
        <begin position="245"/>
        <end position="268"/>
    </location>
</feature>
<evidence type="ECO:0000313" key="11">
    <source>
        <dbReference type="Proteomes" id="UP001064087"/>
    </source>
</evidence>
<organism evidence="10 11">
    <name type="scientific">Roseovarius pelagicus</name>
    <dbReference type="NCBI Taxonomy" id="2980108"/>
    <lineage>
        <taxon>Bacteria</taxon>
        <taxon>Pseudomonadati</taxon>
        <taxon>Pseudomonadota</taxon>
        <taxon>Alphaproteobacteria</taxon>
        <taxon>Rhodobacterales</taxon>
        <taxon>Roseobacteraceae</taxon>
        <taxon>Roseovarius</taxon>
    </lineage>
</organism>
<evidence type="ECO:0000256" key="1">
    <source>
        <dbReference type="ARBA" id="ARBA00004651"/>
    </source>
</evidence>
<dbReference type="PANTHER" id="PTHR47737:SF1">
    <property type="entry name" value="GLYCINE BETAINE_PROLINE BETAINE TRANSPORT SYSTEM PERMEASE PROTEIN PROW"/>
    <property type="match status" value="1"/>
</dbReference>
<sequence>MNRLPDEYIVPLDRLIQNAIHWLVDEWRPLFQALRWPIAKVLDGVSDGFEFLPFWLVILGFLALGWVIVNFRTGLLASGSFAAIAFLGLWDEAMISLSILVTAVVFCVLIGVPLGILSGRSDRFWAVLRPVLDIMQTTPSFVYLVPVVMLFGIGTVPGVIATIVFSMPPIIRLTNLGLRQVPADAIEAGEAFGSTEWQALMRIRLPLALPSVMAGLNQTLLMAMVMSVIIAMIGAEGLGLTVLRGIGSLDVGLAGIGGIAIVLMAITLDRITQGLGQPGRISTDSSSSLWRRFRQRRQP</sequence>
<proteinExistence type="inferred from homology"/>
<reference evidence="10" key="1">
    <citation type="submission" date="2022-10" db="EMBL/GenBank/DDBJ databases">
        <title>Roseovarius pelagicus sp. nov., isolated from Arctic seawater.</title>
        <authorList>
            <person name="Hong Y.W."/>
            <person name="Hwang C.Y."/>
        </authorList>
    </citation>
    <scope>NUCLEOTIDE SEQUENCE</scope>
    <source>
        <strain evidence="10">HL-MP18</strain>
    </source>
</reference>
<name>A0ABY6D6J5_9RHOB</name>
<evidence type="ECO:0000256" key="2">
    <source>
        <dbReference type="ARBA" id="ARBA00022448"/>
    </source>
</evidence>
<dbReference type="Proteomes" id="UP001064087">
    <property type="component" value="Chromosome"/>
</dbReference>
<keyword evidence="2 7" id="KW-0813">Transport</keyword>
<keyword evidence="4 7" id="KW-0812">Transmembrane</keyword>
<protein>
    <submittedName>
        <fullName evidence="10">Proline/glycine betaine ABC transporter permease</fullName>
    </submittedName>
</protein>